<proteinExistence type="predicted"/>
<name>A0ABS6T128_9RHOB</name>
<dbReference type="InterPro" id="IPR001845">
    <property type="entry name" value="HTH_ArsR_DNA-bd_dom"/>
</dbReference>
<evidence type="ECO:0000313" key="2">
    <source>
        <dbReference type="EMBL" id="MBV7378266.1"/>
    </source>
</evidence>
<evidence type="ECO:0000259" key="1">
    <source>
        <dbReference type="PROSITE" id="PS50987"/>
    </source>
</evidence>
<dbReference type="EMBL" id="JAHUZE010000001">
    <property type="protein sequence ID" value="MBV7378266.1"/>
    <property type="molecule type" value="Genomic_DNA"/>
</dbReference>
<dbReference type="CDD" id="cd00090">
    <property type="entry name" value="HTH_ARSR"/>
    <property type="match status" value="1"/>
</dbReference>
<dbReference type="Proteomes" id="UP000756530">
    <property type="component" value="Unassembled WGS sequence"/>
</dbReference>
<sequence>MPNKPHAVDSTFHALADPTRCAVVRALSQGNATVSDLARPFDMALPSFTQHLGVLENAGLIVSWREGRSRVCALNAGALRDAEDWMATARREWEARMDRFETHIHKMKKESSDD</sequence>
<dbReference type="SMART" id="SM00418">
    <property type="entry name" value="HTH_ARSR"/>
    <property type="match status" value="1"/>
</dbReference>
<dbReference type="PROSITE" id="PS50987">
    <property type="entry name" value="HTH_ARSR_2"/>
    <property type="match status" value="1"/>
</dbReference>
<gene>
    <name evidence="2" type="ORF">KJP28_04970</name>
</gene>
<reference evidence="2 3" key="1">
    <citation type="submission" date="2021-05" db="EMBL/GenBank/DDBJ databases">
        <title>Culturable bacteria isolated from Daya Bay.</title>
        <authorList>
            <person name="Zheng W."/>
            <person name="Yu S."/>
            <person name="Huang Y."/>
        </authorList>
    </citation>
    <scope>NUCLEOTIDE SEQUENCE [LARGE SCALE GENOMIC DNA]</scope>
    <source>
        <strain evidence="2 3">DP4N28-5</strain>
    </source>
</reference>
<dbReference type="PANTHER" id="PTHR38600:SF2">
    <property type="entry name" value="SLL0088 PROTEIN"/>
    <property type="match status" value="1"/>
</dbReference>
<dbReference type="PANTHER" id="PTHR38600">
    <property type="entry name" value="TRANSCRIPTIONAL REGULATORY PROTEIN"/>
    <property type="match status" value="1"/>
</dbReference>
<dbReference type="NCBIfam" id="NF033788">
    <property type="entry name" value="HTH_metalloreg"/>
    <property type="match status" value="1"/>
</dbReference>
<comment type="caution">
    <text evidence="2">The sequence shown here is derived from an EMBL/GenBank/DDBJ whole genome shotgun (WGS) entry which is preliminary data.</text>
</comment>
<evidence type="ECO:0000313" key="3">
    <source>
        <dbReference type="Proteomes" id="UP000756530"/>
    </source>
</evidence>
<accession>A0ABS6T128</accession>
<protein>
    <submittedName>
        <fullName evidence="2">Metalloregulator ArsR/SmtB family transcription factor</fullName>
    </submittedName>
</protein>
<dbReference type="InterPro" id="IPR011991">
    <property type="entry name" value="ArsR-like_HTH"/>
</dbReference>
<feature type="domain" description="HTH arsR-type" evidence="1">
    <location>
        <begin position="1"/>
        <end position="94"/>
    </location>
</feature>
<organism evidence="2 3">
    <name type="scientific">Maritimibacter dapengensis</name>
    <dbReference type="NCBI Taxonomy" id="2836868"/>
    <lineage>
        <taxon>Bacteria</taxon>
        <taxon>Pseudomonadati</taxon>
        <taxon>Pseudomonadota</taxon>
        <taxon>Alphaproteobacteria</taxon>
        <taxon>Rhodobacterales</taxon>
        <taxon>Roseobacteraceae</taxon>
        <taxon>Maritimibacter</taxon>
    </lineage>
</organism>
<dbReference type="Pfam" id="PF12840">
    <property type="entry name" value="HTH_20"/>
    <property type="match status" value="1"/>
</dbReference>
<dbReference type="RefSeq" id="WP_218391133.1">
    <property type="nucleotide sequence ID" value="NZ_JAHUZE010000001.1"/>
</dbReference>
<keyword evidence="3" id="KW-1185">Reference proteome</keyword>